<evidence type="ECO:0008006" key="4">
    <source>
        <dbReference type="Google" id="ProtNLM"/>
    </source>
</evidence>
<accession>A0A7T3CTV9</accession>
<name>A0A7T3CTV9_9CORY</name>
<gene>
    <name evidence="2" type="ORF">I6G51_10245</name>
</gene>
<feature type="transmembrane region" description="Helical" evidence="1">
    <location>
        <begin position="46"/>
        <end position="68"/>
    </location>
</feature>
<dbReference type="EMBL" id="CP065689">
    <property type="protein sequence ID" value="QPS59265.1"/>
    <property type="molecule type" value="Genomic_DNA"/>
</dbReference>
<sequence length="126" mass="13397">MMRLFPKTSTWPANYRFAYILVWAGAIITVLAAIALALLGSDGLTLGIMIVVALYCIAMAVLMPRWALNGAEEAAKRARAKEARDELRRMKKQKQARYSLLGGSLVGAGGRGVEAGAASGSAAHPH</sequence>
<evidence type="ECO:0000313" key="2">
    <source>
        <dbReference type="EMBL" id="QPS59265.1"/>
    </source>
</evidence>
<keyword evidence="1" id="KW-1133">Transmembrane helix</keyword>
<feature type="transmembrane region" description="Helical" evidence="1">
    <location>
        <begin position="20"/>
        <end position="40"/>
    </location>
</feature>
<evidence type="ECO:0000256" key="1">
    <source>
        <dbReference type="SAM" id="Phobius"/>
    </source>
</evidence>
<keyword evidence="3" id="KW-1185">Reference proteome</keyword>
<keyword evidence="1" id="KW-0472">Membrane</keyword>
<keyword evidence="1" id="KW-0812">Transmembrane</keyword>
<evidence type="ECO:0000313" key="3">
    <source>
        <dbReference type="Proteomes" id="UP000594905"/>
    </source>
</evidence>
<proteinExistence type="predicted"/>
<dbReference type="Proteomes" id="UP000594905">
    <property type="component" value="Chromosome"/>
</dbReference>
<organism evidence="2 3">
    <name type="scientific">Corynebacterium minutissimum</name>
    <dbReference type="NCBI Taxonomy" id="38301"/>
    <lineage>
        <taxon>Bacteria</taxon>
        <taxon>Bacillati</taxon>
        <taxon>Actinomycetota</taxon>
        <taxon>Actinomycetes</taxon>
        <taxon>Mycobacteriales</taxon>
        <taxon>Corynebacteriaceae</taxon>
        <taxon>Corynebacterium</taxon>
    </lineage>
</organism>
<dbReference type="GeneID" id="70782755"/>
<dbReference type="RefSeq" id="WP_060920960.1">
    <property type="nucleotide sequence ID" value="NZ_CP065689.1"/>
</dbReference>
<reference evidence="2 3" key="1">
    <citation type="submission" date="2020-12" db="EMBL/GenBank/DDBJ databases">
        <title>FDA dAtabase for Regulatory Grade micrObial Sequences (FDA-ARGOS): Supporting development and validation of Infectious Disease Dx tests.</title>
        <authorList>
            <person name="Sproer C."/>
            <person name="Gronow S."/>
            <person name="Severitt S."/>
            <person name="Schroder I."/>
            <person name="Tallon L."/>
            <person name="Sadzewicz L."/>
            <person name="Zhao X."/>
            <person name="Boylan J."/>
            <person name="Ott S."/>
            <person name="Bowen H."/>
            <person name="Vavikolanu K."/>
            <person name="Mehta A."/>
            <person name="Aluvathingal J."/>
            <person name="Nadendla S."/>
            <person name="Lowell S."/>
            <person name="Myers T."/>
            <person name="Yan Y."/>
            <person name="Sichtig H."/>
        </authorList>
    </citation>
    <scope>NUCLEOTIDE SEQUENCE [LARGE SCALE GENOMIC DNA]</scope>
    <source>
        <strain evidence="2 3">FDAARGOS_894</strain>
    </source>
</reference>
<protein>
    <recommendedName>
        <fullName evidence="4">Permease</fullName>
    </recommendedName>
</protein>